<keyword evidence="4" id="KW-0804">Transcription</keyword>
<proteinExistence type="evidence at transcript level"/>
<dbReference type="PANTHER" id="PTHR13114:SF7">
    <property type="entry name" value="MEDIATOR OF RNA POLYMERASE II TRANSCRIPTION SUBUNIT 17"/>
    <property type="match status" value="1"/>
</dbReference>
<gene>
    <name evidence="7" type="primary">Med17</name>
</gene>
<evidence type="ECO:0000256" key="3">
    <source>
        <dbReference type="ARBA" id="ARBA00023015"/>
    </source>
</evidence>
<evidence type="ECO:0000256" key="1">
    <source>
        <dbReference type="ARBA" id="ARBA00004123"/>
    </source>
</evidence>
<keyword evidence="5" id="KW-0539">Nucleus</keyword>
<accession>A0A6F9DKR5</accession>
<dbReference type="GO" id="GO:0003712">
    <property type="term" value="F:transcription coregulator activity"/>
    <property type="evidence" value="ECO:0007669"/>
    <property type="project" value="InterPro"/>
</dbReference>
<dbReference type="GO" id="GO:0016592">
    <property type="term" value="C:mediator complex"/>
    <property type="evidence" value="ECO:0007669"/>
    <property type="project" value="InterPro"/>
</dbReference>
<comment type="subcellular location">
    <subcellularLocation>
        <location evidence="1">Nucleus</location>
    </subcellularLocation>
</comment>
<evidence type="ECO:0000256" key="2">
    <source>
        <dbReference type="ARBA" id="ARBA00005635"/>
    </source>
</evidence>
<dbReference type="EMBL" id="LR787867">
    <property type="protein sequence ID" value="CAB3263729.1"/>
    <property type="molecule type" value="mRNA"/>
</dbReference>
<evidence type="ECO:0000313" key="7">
    <source>
        <dbReference type="EMBL" id="CAB3263729.1"/>
    </source>
</evidence>
<evidence type="ECO:0000256" key="4">
    <source>
        <dbReference type="ARBA" id="ARBA00023163"/>
    </source>
</evidence>
<name>A0A6F9DKR5_9ASCI</name>
<dbReference type="AlphaFoldDB" id="A0A6F9DKR5"/>
<evidence type="ECO:0000256" key="6">
    <source>
        <dbReference type="ARBA" id="ARBA00030134"/>
    </source>
</evidence>
<organism evidence="7">
    <name type="scientific">Phallusia mammillata</name>
    <dbReference type="NCBI Taxonomy" id="59560"/>
    <lineage>
        <taxon>Eukaryota</taxon>
        <taxon>Metazoa</taxon>
        <taxon>Chordata</taxon>
        <taxon>Tunicata</taxon>
        <taxon>Ascidiacea</taxon>
        <taxon>Phlebobranchia</taxon>
        <taxon>Ascidiidae</taxon>
        <taxon>Phallusia</taxon>
    </lineage>
</organism>
<dbReference type="GO" id="GO:0006357">
    <property type="term" value="P:regulation of transcription by RNA polymerase II"/>
    <property type="evidence" value="ECO:0007669"/>
    <property type="project" value="InterPro"/>
</dbReference>
<sequence length="665" mass="74585">MSGNPPPIKISLQSLSDTKIQEIAYDGRETFIQPLSMSESLTDLANRIDFLAENEDEETQTDDATSTSVDEAQYQAKQWPWENIRTQIQRSVIEMNVLTDVLSIAQNKPTNVPKETAESSDSNRYMMYDFASKEAEPSKQSLQMITKKRCLGAASKILLSGADRLNKAKSESSFQNTYHSELLKLRQRWRVRRVGEKILGELSFRTAGSDYWHMGSFEVIKKSDEDSDTLDDYEQNLTKLTPNVPKSPIKVVVSSDLRGFSSLSVQIMDLSKDEAIKSCTLSLSDIENSAMSSANDPLWHRVLCNAQNVLFCRELFARLSKEAVQQKTLGTASPIVVIGDTITTNIFPKIQLRVQLLFSKTHPTKRNPRQASIFSIQNALMHLLLRYFSKRLHISPPHPTTAALGLTTQMRHAAVHHNSLNQLAATAKKTTLSFVDVLITMSKHYEVRQRVCDTIKVLSNEFSDPDVLAHWSLASSKTESSARLTIANSGFESCYRSAVQVIVKPDCIKILQRDARSLTLSVDPTDLHNYFVSLVASHQLMTVQVLSRTLGWTMLHVSPHSSLGLTPDIKNRGSVLISSNNGAVSVAIACNEMIGGPIQYTTHVQYTKAHDRSQLEGTMYDDPDFSLESEKYLPLGGVWMKVNWPQLHGRHFIQKMETLLTSLVY</sequence>
<dbReference type="InterPro" id="IPR019313">
    <property type="entry name" value="Mediator_Med17"/>
</dbReference>
<dbReference type="PANTHER" id="PTHR13114">
    <property type="entry name" value="MEDIATOR OF RNA POLYMERASE II TRANSCRIPTION SUBUNIT 17"/>
    <property type="match status" value="1"/>
</dbReference>
<keyword evidence="3" id="KW-0805">Transcription regulation</keyword>
<dbReference type="GO" id="GO:0070847">
    <property type="term" value="C:core mediator complex"/>
    <property type="evidence" value="ECO:0007669"/>
    <property type="project" value="TreeGrafter"/>
</dbReference>
<evidence type="ECO:0000256" key="5">
    <source>
        <dbReference type="ARBA" id="ARBA00023242"/>
    </source>
</evidence>
<reference evidence="7" key="1">
    <citation type="submission" date="2020-04" db="EMBL/GenBank/DDBJ databases">
        <authorList>
            <person name="Neveu A P."/>
        </authorList>
    </citation>
    <scope>NUCLEOTIDE SEQUENCE</scope>
    <source>
        <tissue evidence="7">Whole embryo</tissue>
    </source>
</reference>
<comment type="similarity">
    <text evidence="2">Belongs to the Mediator complex subunit 17 family.</text>
</comment>
<protein>
    <recommendedName>
        <fullName evidence="6">Cofactor required for Sp1 transcriptional activation subunit 6</fullName>
    </recommendedName>
</protein>